<feature type="chain" id="PRO_5035320354" description="EB domain-containing protein" evidence="1">
    <location>
        <begin position="27"/>
        <end position="473"/>
    </location>
</feature>
<name>A0A8J2HCI4_COTCN</name>
<proteinExistence type="predicted"/>
<reference evidence="3" key="1">
    <citation type="submission" date="2021-04" db="EMBL/GenBank/DDBJ databases">
        <authorList>
            <person name="Chebbi M.A.C M."/>
        </authorList>
    </citation>
    <scope>NUCLEOTIDE SEQUENCE</scope>
</reference>
<accession>A0A8J2HCI4</accession>
<keyword evidence="1" id="KW-0732">Signal</keyword>
<organism evidence="3 4">
    <name type="scientific">Cotesia congregata</name>
    <name type="common">Parasitoid wasp</name>
    <name type="synonym">Apanteles congregatus</name>
    <dbReference type="NCBI Taxonomy" id="51543"/>
    <lineage>
        <taxon>Eukaryota</taxon>
        <taxon>Metazoa</taxon>
        <taxon>Ecdysozoa</taxon>
        <taxon>Arthropoda</taxon>
        <taxon>Hexapoda</taxon>
        <taxon>Insecta</taxon>
        <taxon>Pterygota</taxon>
        <taxon>Neoptera</taxon>
        <taxon>Endopterygota</taxon>
        <taxon>Hymenoptera</taxon>
        <taxon>Apocrita</taxon>
        <taxon>Ichneumonoidea</taxon>
        <taxon>Braconidae</taxon>
        <taxon>Microgastrinae</taxon>
        <taxon>Cotesia</taxon>
    </lineage>
</organism>
<evidence type="ECO:0000313" key="4">
    <source>
        <dbReference type="Proteomes" id="UP000786811"/>
    </source>
</evidence>
<feature type="signal peptide" evidence="1">
    <location>
        <begin position="1"/>
        <end position="26"/>
    </location>
</feature>
<dbReference type="Pfam" id="PF01683">
    <property type="entry name" value="EB"/>
    <property type="match status" value="1"/>
</dbReference>
<gene>
    <name evidence="3" type="ORF">HICCMSTLAB_LOCUS6989</name>
</gene>
<sequence length="473" mass="53513">MIIKLQRQNFAKFVALIIICINLIEGQTSKDSRSLCAEFEEKCYFDRRCCNPDYVCKPMKRGSNVLEKRCLKPECYSILRKRLLGDACESSFDCHNVVFTMCTKENKCECQSHFIAVNNSRCMSPLNEFCLSDSDCLTDNSTCNDSQCKCKFDFRPTLSNKCEPKKLLKFCRNNEDCADIIHAKCSIDNECVCRENNVAVNDSVCLPAMNSFCWNNEPCAVENSDCIDKMPCKHDIDCVDMKNSECYMKKFCHCTENSIKLNETFCAPLLGGYCSNDRQCVPDNSLCVDNLCQCKTNFAPIAHYNSVNNYQTMLLLSVPLGRYCRADSECIDKKHRECSRDNKCVCKPNHISVNESTCLPVLDGFCITDDDCQPENSFCSNYYCRCKPDFLAISGDLCVLNDLAITCNYLNDCNSFGDYAICSSKNQCECMPNTKLYHDVCLAIIDGSCKSNKDCIVQHSKCTNGKCIPPVLE</sequence>
<dbReference type="Proteomes" id="UP000786811">
    <property type="component" value="Unassembled WGS sequence"/>
</dbReference>
<dbReference type="PANTHER" id="PTHR39069:SF8">
    <property type="entry name" value="FI17111P1"/>
    <property type="match status" value="1"/>
</dbReference>
<dbReference type="InterPro" id="IPR006149">
    <property type="entry name" value="EB_dom"/>
</dbReference>
<evidence type="ECO:0000313" key="3">
    <source>
        <dbReference type="EMBL" id="CAG5093662.1"/>
    </source>
</evidence>
<dbReference type="PANTHER" id="PTHR39069">
    <property type="entry name" value="ECDYSONE-INDUCIBLE GENE E1, ISOFORM A"/>
    <property type="match status" value="1"/>
</dbReference>
<keyword evidence="4" id="KW-1185">Reference proteome</keyword>
<evidence type="ECO:0000256" key="1">
    <source>
        <dbReference type="SAM" id="SignalP"/>
    </source>
</evidence>
<dbReference type="AlphaFoldDB" id="A0A8J2HCI4"/>
<evidence type="ECO:0000259" key="2">
    <source>
        <dbReference type="Pfam" id="PF01683"/>
    </source>
</evidence>
<protein>
    <recommendedName>
        <fullName evidence="2">EB domain-containing protein</fullName>
    </recommendedName>
</protein>
<dbReference type="EMBL" id="CAJNRD030001120">
    <property type="protein sequence ID" value="CAG5093662.1"/>
    <property type="molecule type" value="Genomic_DNA"/>
</dbReference>
<feature type="domain" description="EB" evidence="2">
    <location>
        <begin position="270"/>
        <end position="301"/>
    </location>
</feature>
<comment type="caution">
    <text evidence="3">The sequence shown here is derived from an EMBL/GenBank/DDBJ whole genome shotgun (WGS) entry which is preliminary data.</text>
</comment>
<dbReference type="OrthoDB" id="504708at2759"/>